<sequence>MTVSLEALSDRLEIADLLVAYAHAVDRGRWDALDDVFTPDAIIDYREMGGIRGTLPEIKEFLATSMEAFVRSHHMVASSRVALDGDSASAVTMCHNPLVREVDGTEHVMTCALWYHDTLVRTAHGWRMSSRVTERVAISEPVSTPRGGSDNA</sequence>
<proteinExistence type="predicted"/>
<evidence type="ECO:0000313" key="2">
    <source>
        <dbReference type="EMBL" id="MFD1532696.1"/>
    </source>
</evidence>
<accession>A0ABW4FRT8</accession>
<dbReference type="CDD" id="cd00531">
    <property type="entry name" value="NTF2_like"/>
    <property type="match status" value="1"/>
</dbReference>
<dbReference type="RefSeq" id="WP_343978319.1">
    <property type="nucleotide sequence ID" value="NZ_BAAAJG010000010.1"/>
</dbReference>
<dbReference type="Gene3D" id="3.10.450.50">
    <property type="match status" value="1"/>
</dbReference>
<evidence type="ECO:0000259" key="1">
    <source>
        <dbReference type="Pfam" id="PF13577"/>
    </source>
</evidence>
<dbReference type="InterPro" id="IPR037401">
    <property type="entry name" value="SnoaL-like"/>
</dbReference>
<organism evidence="2 3">
    <name type="scientific">Pseudonocardia aurantiaca</name>
    <dbReference type="NCBI Taxonomy" id="75290"/>
    <lineage>
        <taxon>Bacteria</taxon>
        <taxon>Bacillati</taxon>
        <taxon>Actinomycetota</taxon>
        <taxon>Actinomycetes</taxon>
        <taxon>Pseudonocardiales</taxon>
        <taxon>Pseudonocardiaceae</taxon>
        <taxon>Pseudonocardia</taxon>
    </lineage>
</organism>
<protein>
    <submittedName>
        <fullName evidence="2">Nuclear transport factor 2 family protein</fullName>
    </submittedName>
</protein>
<dbReference type="SUPFAM" id="SSF54427">
    <property type="entry name" value="NTF2-like"/>
    <property type="match status" value="1"/>
</dbReference>
<evidence type="ECO:0000313" key="3">
    <source>
        <dbReference type="Proteomes" id="UP001597145"/>
    </source>
</evidence>
<dbReference type="Pfam" id="PF13577">
    <property type="entry name" value="SnoaL_4"/>
    <property type="match status" value="1"/>
</dbReference>
<gene>
    <name evidence="2" type="ORF">ACFSCY_25060</name>
</gene>
<feature type="domain" description="SnoaL-like" evidence="1">
    <location>
        <begin position="7"/>
        <end position="131"/>
    </location>
</feature>
<keyword evidence="3" id="KW-1185">Reference proteome</keyword>
<dbReference type="EMBL" id="JBHUCP010000019">
    <property type="protein sequence ID" value="MFD1532696.1"/>
    <property type="molecule type" value="Genomic_DNA"/>
</dbReference>
<comment type="caution">
    <text evidence="2">The sequence shown here is derived from an EMBL/GenBank/DDBJ whole genome shotgun (WGS) entry which is preliminary data.</text>
</comment>
<reference evidence="3" key="1">
    <citation type="journal article" date="2019" name="Int. J. Syst. Evol. Microbiol.">
        <title>The Global Catalogue of Microorganisms (GCM) 10K type strain sequencing project: providing services to taxonomists for standard genome sequencing and annotation.</title>
        <authorList>
            <consortium name="The Broad Institute Genomics Platform"/>
            <consortium name="The Broad Institute Genome Sequencing Center for Infectious Disease"/>
            <person name="Wu L."/>
            <person name="Ma J."/>
        </authorList>
    </citation>
    <scope>NUCLEOTIDE SEQUENCE [LARGE SCALE GENOMIC DNA]</scope>
    <source>
        <strain evidence="3">JCM 12165</strain>
    </source>
</reference>
<name>A0ABW4FRT8_9PSEU</name>
<dbReference type="Proteomes" id="UP001597145">
    <property type="component" value="Unassembled WGS sequence"/>
</dbReference>
<dbReference type="InterPro" id="IPR032710">
    <property type="entry name" value="NTF2-like_dom_sf"/>
</dbReference>